<dbReference type="Proteomes" id="UP000027195">
    <property type="component" value="Unassembled WGS sequence"/>
</dbReference>
<dbReference type="InParanoid" id="A0A067MSW0"/>
<feature type="transmembrane region" description="Helical" evidence="6">
    <location>
        <begin position="383"/>
        <end position="408"/>
    </location>
</feature>
<evidence type="ECO:0000313" key="8">
    <source>
        <dbReference type="Proteomes" id="UP000027195"/>
    </source>
</evidence>
<proteinExistence type="predicted"/>
<name>A0A067MSW0_BOTB1</name>
<dbReference type="STRING" id="930990.A0A067MSW0"/>
<dbReference type="HOGENOM" id="CLU_020502_1_1_1"/>
<comment type="subcellular location">
    <subcellularLocation>
        <location evidence="1">Membrane</location>
        <topology evidence="1">Multi-pass membrane protein</topology>
    </subcellularLocation>
</comment>
<evidence type="ECO:0000313" key="7">
    <source>
        <dbReference type="EMBL" id="KDQ14932.1"/>
    </source>
</evidence>
<dbReference type="InterPro" id="IPR036259">
    <property type="entry name" value="MFS_trans_sf"/>
</dbReference>
<feature type="transmembrane region" description="Helical" evidence="6">
    <location>
        <begin position="490"/>
        <end position="511"/>
    </location>
</feature>
<evidence type="ECO:0000256" key="4">
    <source>
        <dbReference type="ARBA" id="ARBA00023136"/>
    </source>
</evidence>
<dbReference type="GO" id="GO:0008521">
    <property type="term" value="F:acetyl-CoA transmembrane transporter activity"/>
    <property type="evidence" value="ECO:0007669"/>
    <property type="project" value="InterPro"/>
</dbReference>
<dbReference type="PANTHER" id="PTHR12778">
    <property type="entry name" value="SOLUTE CARRIER FAMILY 33 ACETYL-COA TRANSPORTER -RELATED"/>
    <property type="match status" value="1"/>
</dbReference>
<keyword evidence="4 6" id="KW-0472">Membrane</keyword>
<dbReference type="AlphaFoldDB" id="A0A067MSW0"/>
<keyword evidence="3 6" id="KW-1133">Transmembrane helix</keyword>
<protein>
    <recommendedName>
        <fullName evidence="9">Major facilitator superfamily (MFS) profile domain-containing protein</fullName>
    </recommendedName>
</protein>
<dbReference type="FunCoup" id="A0A067MSW0">
    <property type="interactions" value="110"/>
</dbReference>
<dbReference type="Gene3D" id="1.20.1250.20">
    <property type="entry name" value="MFS general substrate transporter like domains"/>
    <property type="match status" value="1"/>
</dbReference>
<feature type="transmembrane region" description="Helical" evidence="6">
    <location>
        <begin position="159"/>
        <end position="184"/>
    </location>
</feature>
<feature type="transmembrane region" description="Helical" evidence="6">
    <location>
        <begin position="322"/>
        <end position="341"/>
    </location>
</feature>
<dbReference type="SUPFAM" id="SSF103473">
    <property type="entry name" value="MFS general substrate transporter"/>
    <property type="match status" value="1"/>
</dbReference>
<dbReference type="InterPro" id="IPR004752">
    <property type="entry name" value="AmpG_permease/AT-1"/>
</dbReference>
<evidence type="ECO:0000256" key="6">
    <source>
        <dbReference type="SAM" id="Phobius"/>
    </source>
</evidence>
<feature type="transmembrane region" description="Helical" evidence="6">
    <location>
        <begin position="123"/>
        <end position="139"/>
    </location>
</feature>
<gene>
    <name evidence="7" type="ORF">BOTBODRAFT_109510</name>
</gene>
<evidence type="ECO:0000256" key="1">
    <source>
        <dbReference type="ARBA" id="ARBA00004141"/>
    </source>
</evidence>
<keyword evidence="8" id="KW-1185">Reference proteome</keyword>
<feature type="region of interest" description="Disordered" evidence="5">
    <location>
        <begin position="28"/>
        <end position="48"/>
    </location>
</feature>
<dbReference type="EMBL" id="KL198035">
    <property type="protein sequence ID" value="KDQ14932.1"/>
    <property type="molecule type" value="Genomic_DNA"/>
</dbReference>
<reference evidence="8" key="1">
    <citation type="journal article" date="2014" name="Proc. Natl. Acad. Sci. U.S.A.">
        <title>Extensive sampling of basidiomycete genomes demonstrates inadequacy of the white-rot/brown-rot paradigm for wood decay fungi.</title>
        <authorList>
            <person name="Riley R."/>
            <person name="Salamov A.A."/>
            <person name="Brown D.W."/>
            <person name="Nagy L.G."/>
            <person name="Floudas D."/>
            <person name="Held B.W."/>
            <person name="Levasseur A."/>
            <person name="Lombard V."/>
            <person name="Morin E."/>
            <person name="Otillar R."/>
            <person name="Lindquist E.A."/>
            <person name="Sun H."/>
            <person name="LaButti K.M."/>
            <person name="Schmutz J."/>
            <person name="Jabbour D."/>
            <person name="Luo H."/>
            <person name="Baker S.E."/>
            <person name="Pisabarro A.G."/>
            <person name="Walton J.D."/>
            <person name="Blanchette R.A."/>
            <person name="Henrissat B."/>
            <person name="Martin F."/>
            <person name="Cullen D."/>
            <person name="Hibbett D.S."/>
            <person name="Grigoriev I.V."/>
        </authorList>
    </citation>
    <scope>NUCLEOTIDE SEQUENCE [LARGE SCALE GENOMIC DNA]</scope>
    <source>
        <strain evidence="8">FD-172 SS1</strain>
    </source>
</reference>
<feature type="transmembrane region" description="Helical" evidence="6">
    <location>
        <begin position="57"/>
        <end position="79"/>
    </location>
</feature>
<dbReference type="InterPro" id="IPR024371">
    <property type="entry name" value="AcetylCoA_trans_1-like"/>
</dbReference>
<evidence type="ECO:0008006" key="9">
    <source>
        <dbReference type="Google" id="ProtNLM"/>
    </source>
</evidence>
<dbReference type="GO" id="GO:0035348">
    <property type="term" value="P:acetyl-CoA transmembrane transport"/>
    <property type="evidence" value="ECO:0007669"/>
    <property type="project" value="InterPro"/>
</dbReference>
<dbReference type="Pfam" id="PF13000">
    <property type="entry name" value="Acatn"/>
    <property type="match status" value="3"/>
</dbReference>
<evidence type="ECO:0000256" key="5">
    <source>
        <dbReference type="SAM" id="MobiDB-lite"/>
    </source>
</evidence>
<accession>A0A067MSW0</accession>
<keyword evidence="2 6" id="KW-0812">Transmembrane</keyword>
<feature type="transmembrane region" description="Helical" evidence="6">
    <location>
        <begin position="353"/>
        <end position="371"/>
    </location>
</feature>
<evidence type="ECO:0000256" key="2">
    <source>
        <dbReference type="ARBA" id="ARBA00022692"/>
    </source>
</evidence>
<sequence>MSPVSRSFARNHDEGEIAMSLLGEAERVAAREGAEDGEEDLKSHPPGLTPKDKRAMALLIVLYLIQGIPIGLSFGSIPFLLKAQLSYSQIGLFSLCTYPYSLKLLWSPIVDSIYSTRIGRRKSWIVPIQAIIGSLMIWIGRHSEELLTNAEANIQKLTILFTALVFFAATQDIAVDGWALTLLSQQNLSYASTSQTIGLNCGFFLSFTVFLAFNSADFANKWFRTVPSDAPFLSLGTYLTFWGFVCFVVTLLLFFFKKEDPVSEESSELSLTKVYKIMWSICKLKHVQALCLMHLVSKIGFQANDSVTDLKLLEKGLGKEDLALIALIDFPFQLIGGWFAASWAKGKRPLRPWLHAFWVRLVFCVIAMGMVKGFPKTPIPFSFLVFVIMMKTSGSFAGTVQFVGVSAFHTQISDPLVGGTYMTLLNTVSNLGGTWPTFPVLRAVDALTIATCHIQEAGSELVVSASECATESGKSACKDLGGTCVIERDGYYAVSIICVTIGAVLFASFILPTARRLQAVPLAKWRVHTD</sequence>
<organism evidence="7 8">
    <name type="scientific">Botryobasidium botryosum (strain FD-172 SS1)</name>
    <dbReference type="NCBI Taxonomy" id="930990"/>
    <lineage>
        <taxon>Eukaryota</taxon>
        <taxon>Fungi</taxon>
        <taxon>Dikarya</taxon>
        <taxon>Basidiomycota</taxon>
        <taxon>Agaricomycotina</taxon>
        <taxon>Agaricomycetes</taxon>
        <taxon>Cantharellales</taxon>
        <taxon>Botryobasidiaceae</taxon>
        <taxon>Botryobasidium</taxon>
    </lineage>
</organism>
<feature type="transmembrane region" description="Helical" evidence="6">
    <location>
        <begin position="235"/>
        <end position="256"/>
    </location>
</feature>
<dbReference type="FunFam" id="1.20.1250.20:FF:000289">
    <property type="entry name" value="Acetyl-coenzyme A transporter 1"/>
    <property type="match status" value="1"/>
</dbReference>
<dbReference type="PANTHER" id="PTHR12778:SF9">
    <property type="entry name" value="ACETYL-COENZYME A TRANSPORTER 1"/>
    <property type="match status" value="1"/>
</dbReference>
<feature type="transmembrane region" description="Helical" evidence="6">
    <location>
        <begin position="196"/>
        <end position="215"/>
    </location>
</feature>
<feature type="transmembrane region" description="Helical" evidence="6">
    <location>
        <begin position="85"/>
        <end position="102"/>
    </location>
</feature>
<dbReference type="OrthoDB" id="6415790at2759"/>
<dbReference type="GO" id="GO:0016020">
    <property type="term" value="C:membrane"/>
    <property type="evidence" value="ECO:0007669"/>
    <property type="project" value="UniProtKB-SubCell"/>
</dbReference>
<evidence type="ECO:0000256" key="3">
    <source>
        <dbReference type="ARBA" id="ARBA00022989"/>
    </source>
</evidence>